<evidence type="ECO:0000313" key="6">
    <source>
        <dbReference type="Proteomes" id="UP000315889"/>
    </source>
</evidence>
<gene>
    <name evidence="5" type="ORF">EVB03_08985</name>
</gene>
<dbReference type="AlphaFoldDB" id="A0A520MD38"/>
<dbReference type="PROSITE" id="PS01124">
    <property type="entry name" value="HTH_ARAC_FAMILY_2"/>
    <property type="match status" value="1"/>
</dbReference>
<sequence>MSMLSASQSDQLSSQALRLSGDFALGLKLGVKLNMLSLGILGYALMSCATVEKALYLLRRYNQAVLPSMTIDIVTHGTSATLVGSGSHLPSDLERFYTDTLFAALVTNLRLLTGKADLGAELQLRYHPLDNIDRYGSIFGETVVFNAEKSALSFSQESLELAITSSNPQAQTIFQRECDRILAVDENSGSVSERIKQILISARLRFPSAAEMAREMYMSESTLQRRLSNEGSSYQTLLDQVRYRLALEYLNGTQLPVSEVAELLGYSSAANFRRSFKRWSGMTPREIRSA</sequence>
<dbReference type="GO" id="GO:0005829">
    <property type="term" value="C:cytosol"/>
    <property type="evidence" value="ECO:0007669"/>
    <property type="project" value="TreeGrafter"/>
</dbReference>
<evidence type="ECO:0000259" key="4">
    <source>
        <dbReference type="PROSITE" id="PS01124"/>
    </source>
</evidence>
<evidence type="ECO:0000313" key="5">
    <source>
        <dbReference type="EMBL" id="RZO19120.1"/>
    </source>
</evidence>
<dbReference type="InterPro" id="IPR020449">
    <property type="entry name" value="Tscrpt_reg_AraC-type_HTH"/>
</dbReference>
<keyword evidence="3" id="KW-0804">Transcription</keyword>
<organism evidence="5 6">
    <name type="scientific">SAR92 clade bacterium</name>
    <dbReference type="NCBI Taxonomy" id="2315479"/>
    <lineage>
        <taxon>Bacteria</taxon>
        <taxon>Pseudomonadati</taxon>
        <taxon>Pseudomonadota</taxon>
        <taxon>Gammaproteobacteria</taxon>
        <taxon>Cellvibrionales</taxon>
        <taxon>Porticoccaceae</taxon>
        <taxon>SAR92 clade</taxon>
    </lineage>
</organism>
<evidence type="ECO:0000256" key="2">
    <source>
        <dbReference type="ARBA" id="ARBA00023125"/>
    </source>
</evidence>
<dbReference type="Gene3D" id="1.10.10.60">
    <property type="entry name" value="Homeodomain-like"/>
    <property type="match status" value="1"/>
</dbReference>
<evidence type="ECO:0000256" key="1">
    <source>
        <dbReference type="ARBA" id="ARBA00023015"/>
    </source>
</evidence>
<dbReference type="GO" id="GO:0000976">
    <property type="term" value="F:transcription cis-regulatory region binding"/>
    <property type="evidence" value="ECO:0007669"/>
    <property type="project" value="TreeGrafter"/>
</dbReference>
<dbReference type="Pfam" id="PF12625">
    <property type="entry name" value="Arabinose_bd"/>
    <property type="match status" value="1"/>
</dbReference>
<proteinExistence type="predicted"/>
<dbReference type="PANTHER" id="PTHR47894">
    <property type="entry name" value="HTH-TYPE TRANSCRIPTIONAL REGULATOR GADX"/>
    <property type="match status" value="1"/>
</dbReference>
<dbReference type="SMART" id="SM00342">
    <property type="entry name" value="HTH_ARAC"/>
    <property type="match status" value="1"/>
</dbReference>
<feature type="domain" description="HTH araC/xylS-type" evidence="4">
    <location>
        <begin position="193"/>
        <end position="290"/>
    </location>
</feature>
<dbReference type="PANTHER" id="PTHR47894:SF1">
    <property type="entry name" value="HTH-TYPE TRANSCRIPTIONAL REGULATOR VQSM"/>
    <property type="match status" value="1"/>
</dbReference>
<evidence type="ECO:0000256" key="3">
    <source>
        <dbReference type="ARBA" id="ARBA00023163"/>
    </source>
</evidence>
<reference evidence="5 6" key="1">
    <citation type="submission" date="2019-02" db="EMBL/GenBank/DDBJ databases">
        <title>Prokaryotic population dynamics and viral predation in marine succession experiment using metagenomics: the confinement effect.</title>
        <authorList>
            <person name="Haro-Moreno J.M."/>
            <person name="Rodriguez-Valera F."/>
            <person name="Lopez-Perez M."/>
        </authorList>
    </citation>
    <scope>NUCLEOTIDE SEQUENCE [LARGE SCALE GENOMIC DNA]</scope>
    <source>
        <strain evidence="5">MED-G170</strain>
    </source>
</reference>
<dbReference type="InterPro" id="IPR018060">
    <property type="entry name" value="HTH_AraC"/>
</dbReference>
<dbReference type="Proteomes" id="UP000315889">
    <property type="component" value="Unassembled WGS sequence"/>
</dbReference>
<name>A0A520MD38_9GAMM</name>
<comment type="caution">
    <text evidence="5">The sequence shown here is derived from an EMBL/GenBank/DDBJ whole genome shotgun (WGS) entry which is preliminary data.</text>
</comment>
<dbReference type="EMBL" id="SHBP01000019">
    <property type="protein sequence ID" value="RZO19120.1"/>
    <property type="molecule type" value="Genomic_DNA"/>
</dbReference>
<keyword evidence="1" id="KW-0805">Transcription regulation</keyword>
<protein>
    <submittedName>
        <fullName evidence="5">AraC family transcriptional regulator</fullName>
    </submittedName>
</protein>
<dbReference type="InterPro" id="IPR032687">
    <property type="entry name" value="AraC-type_N"/>
</dbReference>
<dbReference type="InterPro" id="IPR009057">
    <property type="entry name" value="Homeodomain-like_sf"/>
</dbReference>
<dbReference type="SUPFAM" id="SSF46689">
    <property type="entry name" value="Homeodomain-like"/>
    <property type="match status" value="1"/>
</dbReference>
<accession>A0A520MD38</accession>
<dbReference type="Pfam" id="PF12833">
    <property type="entry name" value="HTH_18"/>
    <property type="match status" value="1"/>
</dbReference>
<dbReference type="GO" id="GO:0003700">
    <property type="term" value="F:DNA-binding transcription factor activity"/>
    <property type="evidence" value="ECO:0007669"/>
    <property type="project" value="InterPro"/>
</dbReference>
<keyword evidence="2" id="KW-0238">DNA-binding</keyword>
<dbReference type="PRINTS" id="PR00032">
    <property type="entry name" value="HTHARAC"/>
</dbReference>